<feature type="region of interest" description="Disordered" evidence="1">
    <location>
        <begin position="838"/>
        <end position="862"/>
    </location>
</feature>
<dbReference type="InterPro" id="IPR015947">
    <property type="entry name" value="PUA-like_sf"/>
</dbReference>
<gene>
    <name evidence="3" type="ORF">Vretimale_8751</name>
</gene>
<dbReference type="Pfam" id="PF02190">
    <property type="entry name" value="LON_substr_bdg"/>
    <property type="match status" value="1"/>
</dbReference>
<feature type="compositionally biased region" description="Low complexity" evidence="1">
    <location>
        <begin position="345"/>
        <end position="358"/>
    </location>
</feature>
<feature type="region of interest" description="Disordered" evidence="1">
    <location>
        <begin position="28"/>
        <end position="57"/>
    </location>
</feature>
<feature type="compositionally biased region" description="Low complexity" evidence="1">
    <location>
        <begin position="374"/>
        <end position="388"/>
    </location>
</feature>
<feature type="compositionally biased region" description="Low complexity" evidence="1">
    <location>
        <begin position="415"/>
        <end position="427"/>
    </location>
</feature>
<sequence length="959" mass="98421">MQSQSCSLCGRLGWGFTRLLSQQRIRGLQSSARVPSGHEGLSPSSDDGPLPSNGAGTTTKLQSVLSIQQGFNTFAAATVTFGPNVHDAEEAAAALGSAAQHAGQVALLALRAALSVHRPPSAVVALPSLELPNAAVQALTEALAEQLGPDTALVGCSSRLRLPDERGLAAGTGTATATSVASGGPLAAAAAAAGLRPQPSPSLSSSSHRYHITLVAAHLPQHEVHAVRCDTSSLPRLPYLAEALQGRRPPAFLLLAASDSLALELLARLENLFPGSGAGAGVAAQQTSRDRRLMLVGPSGATATTTAAAGGAGSSGSSGSGSVGPTDRPTGVKGTGPPSGRAGSDDSMVPSSSPSSLSEFEGHFQRLLLDRDGAATGNSNSSINSAGSGRRRRLPPSSNAAFSRKGDGGGGGSAGERPSSPAAVRDADDVAAPTGEVAAAANHLPKVQTPFLLLNGKVHNSSGALLAIYPKAPSMDAPAAAEMAVQPPPVDLRLDPASCDVMARLALGSSHLLHVILWGSPLQAISPGPTGPEPFTPSPAASENPFYWQPARVTLPELKVLVADSYPDLAPNLDGSDVLASSSSSAATAAATATPSAAVETAAAGNEVAGVAAKEFPKEGGGEGDGERDHGDEDEVEDREHLSTSAVLASLRGGLRWLPVFPLEGAILFPGQSIQLRIFEKRYRLLARACVQQGAAFGLCWRGTGTTAVIRSYQTADDGGGDLMVLLEGGVRFSYNADDLSVLPASYGLNAATRAEYVVDEPPDNEEDVAALLATAHAVLDSVAGALEEATAPSAQQTARTFANALHFASSSSSTSTSSVIKRSSSPLLTTIAAAEEVPSPSHQQHHQGELTHLQKRQPPGDGAALLAEDLTEAKRVMDAETASLLSLYLAPHIPVHLESLRREWFTSRSALWRLQQEAAWLKSSPRVAMAVASSVLRLPRDHPLRIMLGLSRVAAVAG</sequence>
<dbReference type="Gene3D" id="2.30.130.40">
    <property type="entry name" value="LON domain-like"/>
    <property type="match status" value="1"/>
</dbReference>
<feature type="compositionally biased region" description="Gly residues" evidence="1">
    <location>
        <begin position="310"/>
        <end position="322"/>
    </location>
</feature>
<comment type="caution">
    <text evidence="3">The sequence shown here is derived from an EMBL/GenBank/DDBJ whole genome shotgun (WGS) entry which is preliminary data.</text>
</comment>
<evidence type="ECO:0000313" key="4">
    <source>
        <dbReference type="Proteomes" id="UP000722791"/>
    </source>
</evidence>
<dbReference type="SMART" id="SM00464">
    <property type="entry name" value="LON"/>
    <property type="match status" value="1"/>
</dbReference>
<dbReference type="InterPro" id="IPR046336">
    <property type="entry name" value="Lon_prtase_N_sf"/>
</dbReference>
<organism evidence="3 4">
    <name type="scientific">Volvox reticuliferus</name>
    <dbReference type="NCBI Taxonomy" id="1737510"/>
    <lineage>
        <taxon>Eukaryota</taxon>
        <taxon>Viridiplantae</taxon>
        <taxon>Chlorophyta</taxon>
        <taxon>core chlorophytes</taxon>
        <taxon>Chlorophyceae</taxon>
        <taxon>CS clade</taxon>
        <taxon>Chlamydomonadales</taxon>
        <taxon>Volvocaceae</taxon>
        <taxon>Volvox</taxon>
    </lineage>
</organism>
<feature type="compositionally biased region" description="Low complexity" evidence="1">
    <location>
        <begin position="40"/>
        <end position="52"/>
    </location>
</feature>
<proteinExistence type="predicted"/>
<feature type="region of interest" description="Disordered" evidence="1">
    <location>
        <begin position="305"/>
        <end position="359"/>
    </location>
</feature>
<feature type="compositionally biased region" description="Basic and acidic residues" evidence="1">
    <location>
        <begin position="615"/>
        <end position="631"/>
    </location>
</feature>
<feature type="domain" description="Lon N-terminal" evidence="2">
    <location>
        <begin position="657"/>
        <end position="924"/>
    </location>
</feature>
<dbReference type="EMBL" id="BNCQ01000015">
    <property type="protein sequence ID" value="GIM04143.1"/>
    <property type="molecule type" value="Genomic_DNA"/>
</dbReference>
<dbReference type="AlphaFoldDB" id="A0A8J4LN21"/>
<dbReference type="PANTHER" id="PTHR46732:SF8">
    <property type="entry name" value="ATP-DEPENDENT PROTEASE LA (LON) DOMAIN PROTEIN"/>
    <property type="match status" value="1"/>
</dbReference>
<evidence type="ECO:0000259" key="2">
    <source>
        <dbReference type="SMART" id="SM00464"/>
    </source>
</evidence>
<feature type="region of interest" description="Disordered" evidence="1">
    <location>
        <begin position="371"/>
        <end position="427"/>
    </location>
</feature>
<feature type="region of interest" description="Disordered" evidence="1">
    <location>
        <begin position="614"/>
        <end position="641"/>
    </location>
</feature>
<dbReference type="Proteomes" id="UP000722791">
    <property type="component" value="Unassembled WGS sequence"/>
</dbReference>
<evidence type="ECO:0000313" key="3">
    <source>
        <dbReference type="EMBL" id="GIM04143.1"/>
    </source>
</evidence>
<dbReference type="SUPFAM" id="SSF88697">
    <property type="entry name" value="PUA domain-like"/>
    <property type="match status" value="1"/>
</dbReference>
<dbReference type="PANTHER" id="PTHR46732">
    <property type="entry name" value="ATP-DEPENDENT PROTEASE LA (LON) DOMAIN PROTEIN"/>
    <property type="match status" value="1"/>
</dbReference>
<reference evidence="3" key="1">
    <citation type="journal article" date="2021" name="Proc. Natl. Acad. Sci. U.S.A.">
        <title>Three genomes in the algal genus Volvox reveal the fate of a haploid sex-determining region after a transition to homothallism.</title>
        <authorList>
            <person name="Yamamoto K."/>
            <person name="Hamaji T."/>
            <person name="Kawai-Toyooka H."/>
            <person name="Matsuzaki R."/>
            <person name="Takahashi F."/>
            <person name="Nishimura Y."/>
            <person name="Kawachi M."/>
            <person name="Noguchi H."/>
            <person name="Minakuchi Y."/>
            <person name="Umen J.G."/>
            <person name="Toyoda A."/>
            <person name="Nozaki H."/>
        </authorList>
    </citation>
    <scope>NUCLEOTIDE SEQUENCE</scope>
    <source>
        <strain evidence="3">NIES-3785</strain>
    </source>
</reference>
<protein>
    <recommendedName>
        <fullName evidence="2">Lon N-terminal domain-containing protein</fullName>
    </recommendedName>
</protein>
<name>A0A8J4LN21_9CHLO</name>
<evidence type="ECO:0000256" key="1">
    <source>
        <dbReference type="SAM" id="MobiDB-lite"/>
    </source>
</evidence>
<accession>A0A8J4LN21</accession>
<dbReference type="InterPro" id="IPR003111">
    <property type="entry name" value="Lon_prtase_N"/>
</dbReference>